<keyword evidence="8" id="KW-1185">Reference proteome</keyword>
<sequence>MQIFLRFVLAVLPCATLTVAQGQPLPNTFPHNYTGIPKGDFSPSWQNYFLVKDRLPNVTDPLPRSFAGNIGVNRAGHPNNTLFFWGFEKERGSLTASAHARSNEPWLIWLNGGPGSSSFLGFMTENGPLRVEADSSISQNPFTWNKLADAIWVDQPVGTGYSTSDSKGYVADENQMGEDFVGFLSNLVKVFPSLAHRPFFLTGESYAGTYIPYITKAIFSTPNPPVNLRKIAIGDGAIGPIALYEEASTVQTLQTYPQIINFDPDVFNFFRTQEHLCGYDVNLTYPQHGIIPTLLNPFASSNASSDSGVTPLITNEDRLARWYEGESLTTTIARSFKRIYGSVLPLPKRELDRREEKRLAWKRDLTGRANGTIDPWYGCDLYSEMLDYALNFSFPWTQGDFDPYDIPDALSPESPTDATHFLNDNRTRAALHAPTSKNWTSSFRYPFGSNRTRAPGANPFGDPTDSPTAFMTELATNATRHGVHIVIYSGNDDSLVAHFGTEVVIQNMTFGGIQGFTRKPATPWFDDRGHFAGIVHQERNVTYVLFQGAGHFVPRSQPDAVSPYESCHPLPSVTMSIVNRRSYS</sequence>
<keyword evidence="4 6" id="KW-0378">Hydrolase</keyword>
<keyword evidence="2 6" id="KW-0121">Carboxypeptidase</keyword>
<evidence type="ECO:0000256" key="2">
    <source>
        <dbReference type="ARBA" id="ARBA00022645"/>
    </source>
</evidence>
<organism evidence="7 8">
    <name type="scientific">Hohenbuehelia grisea</name>
    <dbReference type="NCBI Taxonomy" id="104357"/>
    <lineage>
        <taxon>Eukaryota</taxon>
        <taxon>Fungi</taxon>
        <taxon>Dikarya</taxon>
        <taxon>Basidiomycota</taxon>
        <taxon>Agaricomycotina</taxon>
        <taxon>Agaricomycetes</taxon>
        <taxon>Agaricomycetidae</taxon>
        <taxon>Agaricales</taxon>
        <taxon>Pleurotineae</taxon>
        <taxon>Pleurotaceae</taxon>
        <taxon>Hohenbuehelia</taxon>
    </lineage>
</organism>
<protein>
    <recommendedName>
        <fullName evidence="6">Carboxypeptidase</fullName>
        <ecNumber evidence="6">3.4.16.-</ecNumber>
    </recommendedName>
</protein>
<dbReference type="InterPro" id="IPR018202">
    <property type="entry name" value="Ser_caboxypep_ser_AS"/>
</dbReference>
<feature type="chain" id="PRO_5045009266" description="Carboxypeptidase" evidence="6">
    <location>
        <begin position="23"/>
        <end position="584"/>
    </location>
</feature>
<keyword evidence="5" id="KW-0325">Glycoprotein</keyword>
<dbReference type="EMBL" id="JASNQZ010000014">
    <property type="protein sequence ID" value="KAL0948432.1"/>
    <property type="molecule type" value="Genomic_DNA"/>
</dbReference>
<accession>A0ABR3IYL5</accession>
<evidence type="ECO:0000256" key="4">
    <source>
        <dbReference type="ARBA" id="ARBA00022801"/>
    </source>
</evidence>
<dbReference type="InterPro" id="IPR001563">
    <property type="entry name" value="Peptidase_S10"/>
</dbReference>
<dbReference type="SUPFAM" id="SSF53474">
    <property type="entry name" value="alpha/beta-Hydrolases"/>
    <property type="match status" value="1"/>
</dbReference>
<keyword evidence="3 6" id="KW-0645">Protease</keyword>
<comment type="caution">
    <text evidence="7">The sequence shown here is derived from an EMBL/GenBank/DDBJ whole genome shotgun (WGS) entry which is preliminary data.</text>
</comment>
<gene>
    <name evidence="7" type="ORF">HGRIS_011011</name>
</gene>
<dbReference type="PROSITE" id="PS00131">
    <property type="entry name" value="CARBOXYPEPT_SER_SER"/>
    <property type="match status" value="1"/>
</dbReference>
<evidence type="ECO:0000256" key="3">
    <source>
        <dbReference type="ARBA" id="ARBA00022670"/>
    </source>
</evidence>
<evidence type="ECO:0000313" key="7">
    <source>
        <dbReference type="EMBL" id="KAL0948432.1"/>
    </source>
</evidence>
<evidence type="ECO:0000313" key="8">
    <source>
        <dbReference type="Proteomes" id="UP001556367"/>
    </source>
</evidence>
<dbReference type="InterPro" id="IPR029058">
    <property type="entry name" value="AB_hydrolase_fold"/>
</dbReference>
<comment type="similarity">
    <text evidence="1 6">Belongs to the peptidase S10 family.</text>
</comment>
<dbReference type="PANTHER" id="PTHR11802:SF479">
    <property type="entry name" value="CARBOXYPEPTIDASE"/>
    <property type="match status" value="1"/>
</dbReference>
<evidence type="ECO:0000256" key="6">
    <source>
        <dbReference type="RuleBase" id="RU361156"/>
    </source>
</evidence>
<evidence type="ECO:0000256" key="1">
    <source>
        <dbReference type="ARBA" id="ARBA00009431"/>
    </source>
</evidence>
<dbReference type="EC" id="3.4.16.-" evidence="6"/>
<dbReference type="PANTHER" id="PTHR11802">
    <property type="entry name" value="SERINE PROTEASE FAMILY S10 SERINE CARBOXYPEPTIDASE"/>
    <property type="match status" value="1"/>
</dbReference>
<keyword evidence="6" id="KW-0732">Signal</keyword>
<feature type="signal peptide" evidence="6">
    <location>
        <begin position="1"/>
        <end position="22"/>
    </location>
</feature>
<dbReference type="Proteomes" id="UP001556367">
    <property type="component" value="Unassembled WGS sequence"/>
</dbReference>
<reference evidence="8" key="1">
    <citation type="submission" date="2024-06" db="EMBL/GenBank/DDBJ databases">
        <title>Multi-omics analyses provide insights into the biosynthesis of the anticancer antibiotic pleurotin in Hohenbuehelia grisea.</title>
        <authorList>
            <person name="Weaver J.A."/>
            <person name="Alberti F."/>
        </authorList>
    </citation>
    <scope>NUCLEOTIDE SEQUENCE [LARGE SCALE GENOMIC DNA]</scope>
    <source>
        <strain evidence="8">T-177</strain>
    </source>
</reference>
<name>A0ABR3IYL5_9AGAR</name>
<dbReference type="Pfam" id="PF00450">
    <property type="entry name" value="Peptidase_S10"/>
    <property type="match status" value="2"/>
</dbReference>
<evidence type="ECO:0000256" key="5">
    <source>
        <dbReference type="ARBA" id="ARBA00023180"/>
    </source>
</evidence>
<dbReference type="PRINTS" id="PR00724">
    <property type="entry name" value="CRBOXYPTASEC"/>
</dbReference>
<dbReference type="Gene3D" id="3.40.50.1820">
    <property type="entry name" value="alpha/beta hydrolase"/>
    <property type="match status" value="1"/>
</dbReference>
<proteinExistence type="inferred from homology"/>